<feature type="domain" description="Plastocyanin-like" evidence="10">
    <location>
        <begin position="37"/>
        <end position="152"/>
    </location>
</feature>
<dbReference type="KEGG" id="cci:CC1G_05972"/>
<dbReference type="HOGENOM" id="CLU_006504_2_1_1"/>
<keyword evidence="3 11" id="KW-0560">Oxidoreductase</keyword>
<dbReference type="InterPro" id="IPR008972">
    <property type="entry name" value="Cupredoxin"/>
</dbReference>
<name>Q08AC3_COPC7</name>
<dbReference type="Gene3D" id="2.60.40.420">
    <property type="entry name" value="Cupredoxins - blue copper proteins"/>
    <property type="match status" value="3"/>
</dbReference>
<dbReference type="InterPro" id="IPR002355">
    <property type="entry name" value="Cu_oxidase_Cu_BS"/>
</dbReference>
<keyword evidence="4" id="KW-0186">Copper</keyword>
<evidence type="ECO:0000313" key="13">
    <source>
        <dbReference type="Proteomes" id="UP000001861"/>
    </source>
</evidence>
<dbReference type="InterPro" id="IPR001117">
    <property type="entry name" value="Cu-oxidase_2nd"/>
</dbReference>
<accession>A8N4J4</accession>
<evidence type="ECO:0000313" key="11">
    <source>
        <dbReference type="EMBL" id="DAA04509.1"/>
    </source>
</evidence>
<dbReference type="FunFam" id="2.60.40.420:FF:000045">
    <property type="entry name" value="Laccase 2"/>
    <property type="match status" value="1"/>
</dbReference>
<keyword evidence="7" id="KW-0732">Signal</keyword>
<dbReference type="InParanoid" id="Q08AC3"/>
<proteinExistence type="inferred from homology"/>
<dbReference type="Pfam" id="PF00394">
    <property type="entry name" value="Cu-oxidase"/>
    <property type="match status" value="1"/>
</dbReference>
<dbReference type="OMA" id="VDWYHVA"/>
<dbReference type="VEuPathDB" id="FungiDB:CC1G_05972"/>
<protein>
    <submittedName>
        <fullName evidence="11">Laccase 4</fullName>
        <ecNumber evidence="11">1.10.3.2</ecNumber>
    </submittedName>
</protein>
<dbReference type="eggNOG" id="KOG1263">
    <property type="taxonomic scope" value="Eukaryota"/>
</dbReference>
<evidence type="ECO:0000256" key="7">
    <source>
        <dbReference type="SAM" id="SignalP"/>
    </source>
</evidence>
<dbReference type="InterPro" id="IPR011707">
    <property type="entry name" value="Cu-oxidase-like_N"/>
</dbReference>
<dbReference type="SUPFAM" id="SSF49503">
    <property type="entry name" value="Cupredoxins"/>
    <property type="match status" value="3"/>
</dbReference>
<sequence>MRDSALPVLFLLFGLFPGIQGKVLSSASTLVVHNQFVAPDGFNRSAVLVNGVHPSPLIKANKGETYYLNVVNKLHDSTMLRSTSVHWHGLLQHGTAWADGSQSVSQCPISPGHSFEYRFPGGDQAGTFWYHSHFGTQYCDGLRGPFVIYDENDPYKHLYDVDDENTIITVADWYHTPAPSLPIPAFADSTLINGKGRYPGGPKVDLAIVNVVKGKRYRFRLLSLACEPNYQFSIDGHRMTIIEADGYLTEPVVVDRIQIFTGQRYSFILEANRPVANYWIRALPNYGNNGLTLGFEGGINSAILRYAGAPKSEPIYSNWPLDRGVQLLESMLHPIYSPPAPGPPVPGAADVNIYLDMGFQPESLTYTVNGSVFEPPSVPVLLQIMSGAKNAAELLPKGTLYPLKRNQVVELTVPGGLIGGPHPFHLHGHSFSVVKSAGSQTYNFDNPVRRDVTNAGEEGEEVVIRFETDNSGPWLFHCHVEFHLQMGLAIVFAEDIEGMVDRNPVPGAWKELCPIYDALPEDEKTVTILEPTNNTEVSSDAPTTN</sequence>
<feature type="chain" id="PRO_5010133290" evidence="7">
    <location>
        <begin position="22"/>
        <end position="545"/>
    </location>
</feature>
<dbReference type="SMR" id="Q08AC3"/>
<dbReference type="EMBL" id="BK004114">
    <property type="protein sequence ID" value="DAA04509.1"/>
    <property type="molecule type" value="Genomic_DNA"/>
</dbReference>
<dbReference type="GO" id="GO:0005507">
    <property type="term" value="F:copper ion binding"/>
    <property type="evidence" value="ECO:0007669"/>
    <property type="project" value="InterPro"/>
</dbReference>
<feature type="signal peptide" evidence="7">
    <location>
        <begin position="1"/>
        <end position="21"/>
    </location>
</feature>
<dbReference type="AlphaFoldDB" id="Q08AC3"/>
<evidence type="ECO:0000256" key="3">
    <source>
        <dbReference type="ARBA" id="ARBA00023002"/>
    </source>
</evidence>
<organism evidence="11">
    <name type="scientific">Coprinopsis cinerea (strain Okayama-7 / 130 / ATCC MYA-4618 / FGSC 9003)</name>
    <name type="common">Inky cap fungus</name>
    <name type="synonym">Hormographiella aspergillata</name>
    <dbReference type="NCBI Taxonomy" id="240176"/>
    <lineage>
        <taxon>Eukaryota</taxon>
        <taxon>Fungi</taxon>
        <taxon>Dikarya</taxon>
        <taxon>Basidiomycota</taxon>
        <taxon>Agaricomycotina</taxon>
        <taxon>Agaricomycetes</taxon>
        <taxon>Agaricomycetidae</taxon>
        <taxon>Agaricales</taxon>
        <taxon>Agaricineae</taxon>
        <taxon>Psathyrellaceae</taxon>
        <taxon>Coprinopsis</taxon>
    </lineage>
</organism>
<dbReference type="PROSITE" id="PS00080">
    <property type="entry name" value="MULTICOPPER_OXIDASE2"/>
    <property type="match status" value="1"/>
</dbReference>
<evidence type="ECO:0000259" key="9">
    <source>
        <dbReference type="Pfam" id="PF07731"/>
    </source>
</evidence>
<keyword evidence="5" id="KW-1015">Disulfide bond</keyword>
<dbReference type="EC" id="1.10.3.2" evidence="11"/>
<evidence type="ECO:0000313" key="12">
    <source>
        <dbReference type="EMBL" id="EAU91985.2"/>
    </source>
</evidence>
<dbReference type="Proteomes" id="UP000001861">
    <property type="component" value="Unassembled WGS sequence"/>
</dbReference>
<dbReference type="STRING" id="240176.Q08AC3"/>
<dbReference type="EMBL" id="AACS02000003">
    <property type="protein sequence ID" value="EAU91985.2"/>
    <property type="molecule type" value="Genomic_DNA"/>
</dbReference>
<dbReference type="PANTHER" id="PTHR11709:SF511">
    <property type="entry name" value="LACCASE"/>
    <property type="match status" value="1"/>
</dbReference>
<dbReference type="InterPro" id="IPR045087">
    <property type="entry name" value="Cu-oxidase_fam"/>
</dbReference>
<keyword evidence="13" id="KW-1185">Reference proteome</keyword>
<feature type="domain" description="Plastocyanin-like" evidence="9">
    <location>
        <begin position="375"/>
        <end position="495"/>
    </location>
</feature>
<dbReference type="OrthoDB" id="2121828at2759"/>
<dbReference type="GO" id="GO:0052716">
    <property type="term" value="F:hydroquinone:oxygen oxidoreductase activity"/>
    <property type="evidence" value="ECO:0007669"/>
    <property type="project" value="UniProtKB-EC"/>
</dbReference>
<dbReference type="CDD" id="cd13903">
    <property type="entry name" value="CuRO_3_Tv-LCC_like"/>
    <property type="match status" value="1"/>
</dbReference>
<reference evidence="11" key="2">
    <citation type="journal article" date="2006" name="Curr. Genet.">
        <title>The laccase multi-gene family in Coprinopsis cinerea has seventeen different members that divide into two distinct subfamilies.</title>
        <authorList>
            <person name="Kilaru S."/>
            <person name="Hoegger P.J."/>
            <person name="Kues U."/>
        </authorList>
    </citation>
    <scope>NUCLEOTIDE SEQUENCE</scope>
    <source>
        <strain evidence="11">Okayama7#130</strain>
    </source>
</reference>
<feature type="domain" description="Plastocyanin-like" evidence="8">
    <location>
        <begin position="164"/>
        <end position="309"/>
    </location>
</feature>
<evidence type="ECO:0000256" key="4">
    <source>
        <dbReference type="ARBA" id="ARBA00023008"/>
    </source>
</evidence>
<keyword evidence="2" id="KW-0479">Metal-binding</keyword>
<evidence type="ECO:0000259" key="8">
    <source>
        <dbReference type="Pfam" id="PF00394"/>
    </source>
</evidence>
<evidence type="ECO:0000256" key="2">
    <source>
        <dbReference type="ARBA" id="ARBA00022723"/>
    </source>
</evidence>
<dbReference type="PANTHER" id="PTHR11709">
    <property type="entry name" value="MULTI-COPPER OXIDASE"/>
    <property type="match status" value="1"/>
</dbReference>
<reference evidence="12" key="1">
    <citation type="submission" date="2003-07" db="EMBL/GenBank/DDBJ databases">
        <authorList>
            <person name="Birren B."/>
            <person name="Nusbaum C."/>
            <person name="Abebe A."/>
            <person name="Abouelleil A."/>
            <person name="Adekoya E."/>
            <person name="Ait-zahra M."/>
            <person name="Allen N."/>
            <person name="Allen T."/>
            <person name="An P."/>
            <person name="Anderson M."/>
            <person name="Anderson S."/>
            <person name="Arachchi H."/>
            <person name="Armbruster J."/>
            <person name="Bachantsang P."/>
            <person name="Baldwin J."/>
            <person name="Barry A."/>
            <person name="Bayul T."/>
            <person name="Blitshsteyn B."/>
            <person name="Bloom T."/>
            <person name="Blye J."/>
            <person name="Boguslavskiy L."/>
            <person name="Borowsky M."/>
            <person name="Boukhgalter B."/>
            <person name="Brunache A."/>
            <person name="Butler J."/>
            <person name="Calixte N."/>
            <person name="Calvo S."/>
            <person name="Camarata J."/>
            <person name="Campo K."/>
            <person name="Chang J."/>
            <person name="Cheshatsang Y."/>
            <person name="Citroen M."/>
            <person name="Collymore A."/>
            <person name="Considine T."/>
            <person name="Cook A."/>
            <person name="Cooke P."/>
            <person name="Corum B."/>
            <person name="Cuomo C."/>
            <person name="David R."/>
            <person name="Dawoe T."/>
            <person name="Degray S."/>
            <person name="Dodge S."/>
            <person name="Dooley K."/>
            <person name="Dorje P."/>
            <person name="Dorjee K."/>
            <person name="Dorris L."/>
            <person name="Duffey N."/>
            <person name="Dupes A."/>
            <person name="Elkins T."/>
            <person name="Engels R."/>
            <person name="Erickson J."/>
            <person name="Farina A."/>
            <person name="Faro S."/>
            <person name="Ferreira P."/>
            <person name="Fischer H."/>
            <person name="Fitzgerald M."/>
            <person name="Foley K."/>
            <person name="Gage D."/>
            <person name="Galagan J."/>
            <person name="Gearin G."/>
            <person name="Gnerre S."/>
            <person name="Gnirke A."/>
            <person name="Goyette A."/>
            <person name="Graham J."/>
            <person name="Grandbois E."/>
            <person name="Gyaltsen K."/>
            <person name="Hafez N."/>
            <person name="Hagopian D."/>
            <person name="Hagos B."/>
            <person name="Hall J."/>
            <person name="Hatcher B."/>
            <person name="Heller A."/>
            <person name="Higgins H."/>
            <person name="Honan T."/>
            <person name="Horn A."/>
            <person name="Houde N."/>
            <person name="Hughes L."/>
            <person name="Hulme W."/>
            <person name="Husby E."/>
            <person name="Iliev I."/>
            <person name="Jaffe D."/>
            <person name="Jones C."/>
            <person name="Kamal M."/>
            <person name="Kamat A."/>
            <person name="Kamvysselis M."/>
            <person name="Karlsson E."/>
            <person name="Kells C."/>
            <person name="Kieu A."/>
            <person name="Kisner P."/>
            <person name="Kodira C."/>
            <person name="Kulbokas E."/>
            <person name="Labutti K."/>
            <person name="Lama D."/>
            <person name="Landers T."/>
            <person name="Leger J."/>
            <person name="Levine S."/>
            <person name="Lewis D."/>
            <person name="Lewis T."/>
            <person name="Lindblad-toh K."/>
            <person name="Liu X."/>
            <person name="Lokyitsang T."/>
            <person name="Lokyitsang Y."/>
            <person name="Lucien O."/>
            <person name="Lui A."/>
            <person name="Ma L.J."/>
            <person name="Mabbitt R."/>
            <person name="Macdonald J."/>
            <person name="Maclean C."/>
            <person name="Major J."/>
            <person name="Manning J."/>
            <person name="Marabella R."/>
            <person name="Maru K."/>
            <person name="Matthews C."/>
            <person name="Mauceli E."/>
            <person name="Mccarthy M."/>
            <person name="Mcdonough S."/>
            <person name="Mcghee T."/>
            <person name="Meldrim J."/>
            <person name="Meneus L."/>
            <person name="Mesirov J."/>
            <person name="Mihalev A."/>
            <person name="Mihova T."/>
            <person name="Mikkelsen T."/>
            <person name="Mlenga V."/>
            <person name="Moru K."/>
            <person name="Mozes J."/>
            <person name="Mulrain L."/>
            <person name="Munson G."/>
            <person name="Naylor J."/>
            <person name="Newes C."/>
            <person name="Nguyen C."/>
            <person name="Nguyen N."/>
            <person name="Nguyen T."/>
            <person name="Nicol R."/>
            <person name="Nielsen C."/>
            <person name="Nizzari M."/>
            <person name="Norbu C."/>
            <person name="Norbu N."/>
            <person name="O'donnell P."/>
            <person name="Okoawo O."/>
            <person name="O'leary S."/>
            <person name="Omotosho B."/>
            <person name="O'neill K."/>
            <person name="Osman S."/>
            <person name="Parker S."/>
            <person name="Perrin D."/>
            <person name="Phunkhang P."/>
            <person name="Piqani B."/>
            <person name="Purcell S."/>
            <person name="Rachupka T."/>
            <person name="Ramasamy U."/>
            <person name="Rameau R."/>
            <person name="Ray V."/>
            <person name="Raymond C."/>
            <person name="Retta R."/>
            <person name="Richardson S."/>
            <person name="Rise C."/>
            <person name="Rodriguez J."/>
            <person name="Rogers J."/>
            <person name="Rogov P."/>
            <person name="Rutman M."/>
            <person name="Schupbach R."/>
            <person name="Seaman C."/>
            <person name="Settipalli S."/>
            <person name="Sharpe T."/>
            <person name="Sheridan J."/>
            <person name="Sherpa N."/>
            <person name="Shi J."/>
            <person name="Smirnov S."/>
            <person name="Smith C."/>
            <person name="Sougnez C."/>
            <person name="Spencer B."/>
            <person name="Stalker J."/>
            <person name="Stange-thomann N."/>
            <person name="Stavropoulos S."/>
            <person name="Stetson K."/>
            <person name="Stone C."/>
            <person name="Stone S."/>
            <person name="Stubbs M."/>
            <person name="Talamas J."/>
            <person name="Tchuinga P."/>
            <person name="Tenzing P."/>
            <person name="Tesfaye S."/>
            <person name="Theodore J."/>
            <person name="Thoulutsang Y."/>
            <person name="Topham K."/>
            <person name="Towey S."/>
            <person name="Tsamla T."/>
            <person name="Tsomo N."/>
            <person name="Vallee D."/>
            <person name="Vassiliev H."/>
            <person name="Venkataraman V."/>
            <person name="Vinson J."/>
            <person name="Vo A."/>
            <person name="Wade C."/>
            <person name="Wang S."/>
            <person name="Wangchuk T."/>
            <person name="Wangdi T."/>
            <person name="Whittaker C."/>
            <person name="Wilkinson J."/>
            <person name="Wu Y."/>
            <person name="Wyman D."/>
            <person name="Yadav S."/>
            <person name="Yang S."/>
            <person name="Yang X."/>
            <person name="Yeager S."/>
            <person name="Yee E."/>
            <person name="Young G."/>
            <person name="Zainoun J."/>
            <person name="Zembeck L."/>
            <person name="Zimmer A."/>
            <person name="Zody M."/>
            <person name="Lander E."/>
        </authorList>
    </citation>
    <scope>NUCLEOTIDE SEQUENCE</scope>
    <source>
        <strain evidence="12">Okayama7#130</strain>
    </source>
</reference>
<gene>
    <name evidence="11" type="primary">lcc4</name>
    <name evidence="12" type="ORF">CC1G_05972</name>
</gene>
<evidence type="ECO:0000259" key="10">
    <source>
        <dbReference type="Pfam" id="PF07732"/>
    </source>
</evidence>
<evidence type="ECO:0000256" key="6">
    <source>
        <dbReference type="ARBA" id="ARBA00023180"/>
    </source>
</evidence>
<dbReference type="FunCoup" id="Q08AC3">
    <property type="interactions" value="45"/>
</dbReference>
<dbReference type="CDD" id="cd13856">
    <property type="entry name" value="CuRO_1_Tv-LCC_like"/>
    <property type="match status" value="1"/>
</dbReference>
<dbReference type="InterPro" id="IPR033138">
    <property type="entry name" value="Cu_oxidase_CS"/>
</dbReference>
<evidence type="ECO:0000256" key="5">
    <source>
        <dbReference type="ARBA" id="ARBA00023157"/>
    </source>
</evidence>
<evidence type="ECO:0000256" key="1">
    <source>
        <dbReference type="ARBA" id="ARBA00010609"/>
    </source>
</evidence>
<reference evidence="12 13" key="3">
    <citation type="journal article" date="2010" name="Proc. Natl. Acad. Sci. U.S.A.">
        <title>Insights into evolution of multicellular fungi from the assembled chromosomes of the mushroom Coprinopsis cinerea (Coprinus cinereus).</title>
        <authorList>
            <person name="Stajich J.E."/>
            <person name="Wilke S.K."/>
            <person name="Ahren D."/>
            <person name="Au C.H."/>
            <person name="Birren B.W."/>
            <person name="Borodovsky M."/>
            <person name="Burns C."/>
            <person name="Canback B."/>
            <person name="Casselton L.A."/>
            <person name="Cheng C.K."/>
            <person name="Deng J."/>
            <person name="Dietrich F.S."/>
            <person name="Fargo D.C."/>
            <person name="Farman M.L."/>
            <person name="Gathman A.C."/>
            <person name="Goldberg J."/>
            <person name="Guigo R."/>
            <person name="Hoegger P.J."/>
            <person name="Hooker J.B."/>
            <person name="Huggins A."/>
            <person name="James T.Y."/>
            <person name="Kamada T."/>
            <person name="Kilaru S."/>
            <person name="Kodira C."/>
            <person name="Kues U."/>
            <person name="Kupfer D."/>
            <person name="Kwan H.S."/>
            <person name="Lomsadze A."/>
            <person name="Li W."/>
            <person name="Lilly W.W."/>
            <person name="Ma L.J."/>
            <person name="Mackey A.J."/>
            <person name="Manning G."/>
            <person name="Martin F."/>
            <person name="Muraguchi H."/>
            <person name="Natvig D.O."/>
            <person name="Palmerini H."/>
            <person name="Ramesh M.A."/>
            <person name="Rehmeyer C.J."/>
            <person name="Roe B.A."/>
            <person name="Shenoy N."/>
            <person name="Stanke M."/>
            <person name="Ter-Hovhannisyan V."/>
            <person name="Tunlid A."/>
            <person name="Velagapudi R."/>
            <person name="Vision T.J."/>
            <person name="Zeng Q."/>
            <person name="Zolan M.E."/>
            <person name="Pukkila P.J."/>
        </authorList>
    </citation>
    <scope>NUCLEOTIDE SEQUENCE [LARGE SCALE GENOMIC DNA]</scope>
    <source>
        <strain evidence="13">Okayama-7 / 130 / ATCC MYA-4618 / FGSC 9003</strain>
        <strain evidence="12">Okayama7#130</strain>
    </source>
</reference>
<dbReference type="InterPro" id="IPR011706">
    <property type="entry name" value="Cu-oxidase_C"/>
</dbReference>
<dbReference type="Pfam" id="PF07731">
    <property type="entry name" value="Cu-oxidase_2"/>
    <property type="match status" value="1"/>
</dbReference>
<keyword evidence="6" id="KW-0325">Glycoprotein</keyword>
<accession>Q08AC3</accession>
<dbReference type="RefSeq" id="XP_001829763.2">
    <property type="nucleotide sequence ID" value="XM_001829711.2"/>
</dbReference>
<comment type="similarity">
    <text evidence="1">Belongs to the multicopper oxidase family.</text>
</comment>
<dbReference type="PROSITE" id="PS00079">
    <property type="entry name" value="MULTICOPPER_OXIDASE1"/>
    <property type="match status" value="2"/>
</dbReference>
<dbReference type="Pfam" id="PF07732">
    <property type="entry name" value="Cu-oxidase_3"/>
    <property type="match status" value="1"/>
</dbReference>
<dbReference type="GeneID" id="6006200"/>